<proteinExistence type="predicted"/>
<feature type="compositionally biased region" description="Pro residues" evidence="1">
    <location>
        <begin position="114"/>
        <end position="124"/>
    </location>
</feature>
<dbReference type="AlphaFoldDB" id="A0A8D8Z2J8"/>
<evidence type="ECO:0000313" key="2">
    <source>
        <dbReference type="EMBL" id="CAG6739774.1"/>
    </source>
</evidence>
<sequence length="159" mass="17272">MRFTVFPSGKTDGFSSQINRLVCTQLNITTVTLGITLRYCRFFGDNITAATLIPTPSLPFHFSLQTPLNSFQPRYSSHCYPNLIPTILSPGLNYVGEVTGNTNTSSASSHAASPPHPIPPHPSLPLPPPNGSSFMLVIGYSCCSDSCHTYYTWIEGMGN</sequence>
<dbReference type="EMBL" id="HBUF01415317">
    <property type="protein sequence ID" value="CAG6739774.1"/>
    <property type="molecule type" value="Transcribed_RNA"/>
</dbReference>
<evidence type="ECO:0000256" key="1">
    <source>
        <dbReference type="SAM" id="MobiDB-lite"/>
    </source>
</evidence>
<feature type="region of interest" description="Disordered" evidence="1">
    <location>
        <begin position="103"/>
        <end position="124"/>
    </location>
</feature>
<name>A0A8D8Z2J8_9HEMI</name>
<organism evidence="2">
    <name type="scientific">Cacopsylla melanoneura</name>
    <dbReference type="NCBI Taxonomy" id="428564"/>
    <lineage>
        <taxon>Eukaryota</taxon>
        <taxon>Metazoa</taxon>
        <taxon>Ecdysozoa</taxon>
        <taxon>Arthropoda</taxon>
        <taxon>Hexapoda</taxon>
        <taxon>Insecta</taxon>
        <taxon>Pterygota</taxon>
        <taxon>Neoptera</taxon>
        <taxon>Paraneoptera</taxon>
        <taxon>Hemiptera</taxon>
        <taxon>Sternorrhyncha</taxon>
        <taxon>Psylloidea</taxon>
        <taxon>Psyllidae</taxon>
        <taxon>Psyllinae</taxon>
        <taxon>Cacopsylla</taxon>
    </lineage>
</organism>
<reference evidence="2" key="1">
    <citation type="submission" date="2021-05" db="EMBL/GenBank/DDBJ databases">
        <authorList>
            <person name="Alioto T."/>
            <person name="Alioto T."/>
            <person name="Gomez Garrido J."/>
        </authorList>
    </citation>
    <scope>NUCLEOTIDE SEQUENCE</scope>
</reference>
<accession>A0A8D8Z2J8</accession>
<protein>
    <submittedName>
        <fullName evidence="2">Uncharacterized protein</fullName>
    </submittedName>
</protein>